<evidence type="ECO:0000313" key="3">
    <source>
        <dbReference type="Proteomes" id="UP001583193"/>
    </source>
</evidence>
<dbReference type="PANTHER" id="PTHR37017:SF11">
    <property type="entry name" value="ESTERASE_LIPASE_THIOESTERASE DOMAIN-CONTAINING PROTEIN"/>
    <property type="match status" value="1"/>
</dbReference>
<feature type="domain" description="AB hydrolase-1" evidence="1">
    <location>
        <begin position="31"/>
        <end position="244"/>
    </location>
</feature>
<dbReference type="Gene3D" id="3.40.50.1820">
    <property type="entry name" value="alpha/beta hydrolase"/>
    <property type="match status" value="1"/>
</dbReference>
<protein>
    <recommendedName>
        <fullName evidence="1">AB hydrolase-1 domain-containing protein</fullName>
    </recommendedName>
</protein>
<dbReference type="InterPro" id="IPR029058">
    <property type="entry name" value="AB_hydrolase_fold"/>
</dbReference>
<name>A0ABR3XQA6_9EURO</name>
<comment type="caution">
    <text evidence="2">The sequence shown here is derived from an EMBL/GenBank/DDBJ whole genome shotgun (WGS) entry which is preliminary data.</text>
</comment>
<dbReference type="InterPro" id="IPR052897">
    <property type="entry name" value="Sec-Metab_Biosynth_Hydrolase"/>
</dbReference>
<dbReference type="Pfam" id="PF12697">
    <property type="entry name" value="Abhydrolase_6"/>
    <property type="match status" value="1"/>
</dbReference>
<organism evidence="2 3">
    <name type="scientific">Paecilomyces lecythidis</name>
    <dbReference type="NCBI Taxonomy" id="3004212"/>
    <lineage>
        <taxon>Eukaryota</taxon>
        <taxon>Fungi</taxon>
        <taxon>Dikarya</taxon>
        <taxon>Ascomycota</taxon>
        <taxon>Pezizomycotina</taxon>
        <taxon>Eurotiomycetes</taxon>
        <taxon>Eurotiomycetidae</taxon>
        <taxon>Eurotiales</taxon>
        <taxon>Thermoascaceae</taxon>
        <taxon>Paecilomyces</taxon>
    </lineage>
</organism>
<accession>A0ABR3XQA6</accession>
<gene>
    <name evidence="2" type="ORF">Plec18167_004767</name>
</gene>
<evidence type="ECO:0000313" key="2">
    <source>
        <dbReference type="EMBL" id="KAL1877798.1"/>
    </source>
</evidence>
<proteinExistence type="predicted"/>
<dbReference type="InterPro" id="IPR000073">
    <property type="entry name" value="AB_hydrolase_1"/>
</dbReference>
<sequence length="257" mass="27927">MATASSSAINKPTLLLVQGSFQLPLVYEILIKGLEQEGYPTVHPKLPSCSPDDAGFATRTLADDSRAVTDALESLIEKDGKYVIVLMHSYGGLVGSDAVLENLSYENRKKAGAPGGVIHLFYFAAFVLPPGQSVLKAFGESPNNDVRDDGTFTIKNGAQTLYNDLPADQAALWESRLIPQSYKVQETPLSRAAYEYIPSTYLICENDQAAPSNFQEMFAHSANAEIDRCNASHSPMLSQPDMLVKKIIALAEKVTPK</sequence>
<evidence type="ECO:0000259" key="1">
    <source>
        <dbReference type="Pfam" id="PF12697"/>
    </source>
</evidence>
<dbReference type="SUPFAM" id="SSF53474">
    <property type="entry name" value="alpha/beta-Hydrolases"/>
    <property type="match status" value="1"/>
</dbReference>
<reference evidence="2 3" key="1">
    <citation type="journal article" date="2024" name="IMA Fungus">
        <title>IMA Genome - F19 : A genome assembly and annotation guide to empower mycologists, including annotated draft genome sequences of Ceratocystis pirilliformis, Diaporthe australafricana, Fusarium ophioides, Paecilomyces lecythidis, and Sporothrix stenoceras.</title>
        <authorList>
            <person name="Aylward J."/>
            <person name="Wilson A.M."/>
            <person name="Visagie C.M."/>
            <person name="Spraker J."/>
            <person name="Barnes I."/>
            <person name="Buitendag C."/>
            <person name="Ceriani C."/>
            <person name="Del Mar Angel L."/>
            <person name="du Plessis D."/>
            <person name="Fuchs T."/>
            <person name="Gasser K."/>
            <person name="Kramer D."/>
            <person name="Li W."/>
            <person name="Munsamy K."/>
            <person name="Piso A."/>
            <person name="Price J.L."/>
            <person name="Sonnekus B."/>
            <person name="Thomas C."/>
            <person name="van der Nest A."/>
            <person name="van Dijk A."/>
            <person name="van Heerden A."/>
            <person name="van Vuuren N."/>
            <person name="Yilmaz N."/>
            <person name="Duong T.A."/>
            <person name="van der Merwe N.A."/>
            <person name="Wingfield M.J."/>
            <person name="Wingfield B.D."/>
        </authorList>
    </citation>
    <scope>NUCLEOTIDE SEQUENCE [LARGE SCALE GENOMIC DNA]</scope>
    <source>
        <strain evidence="2 3">CMW 18167</strain>
    </source>
</reference>
<dbReference type="Proteomes" id="UP001583193">
    <property type="component" value="Unassembled WGS sequence"/>
</dbReference>
<dbReference type="PANTHER" id="PTHR37017">
    <property type="entry name" value="AB HYDROLASE-1 DOMAIN-CONTAINING PROTEIN-RELATED"/>
    <property type="match status" value="1"/>
</dbReference>
<dbReference type="EMBL" id="JAVDPF010000013">
    <property type="protein sequence ID" value="KAL1877798.1"/>
    <property type="molecule type" value="Genomic_DNA"/>
</dbReference>
<keyword evidence="3" id="KW-1185">Reference proteome</keyword>